<dbReference type="KEGG" id="sat:SYN_01687"/>
<protein>
    <submittedName>
        <fullName evidence="1">Hypothetical cytosolic protein</fullName>
    </submittedName>
</protein>
<dbReference type="RefSeq" id="WP_011418890.1">
    <property type="nucleotide sequence ID" value="NC_007759.1"/>
</dbReference>
<dbReference type="Proteomes" id="UP000001933">
    <property type="component" value="Chromosome"/>
</dbReference>
<dbReference type="OrthoDB" id="8562564at2"/>
<name>Q2LXR4_SYNAS</name>
<dbReference type="HOGENOM" id="CLU_1276752_0_0_7"/>
<reference evidence="1 2" key="1">
    <citation type="journal article" date="2007" name="Proc. Natl. Acad. Sci. U.S.A.">
        <title>The genome of Syntrophus aciditrophicus: life at the thermodynamic limit of microbial growth.</title>
        <authorList>
            <person name="McInerney M.J."/>
            <person name="Rohlin L."/>
            <person name="Mouttaki H."/>
            <person name="Kim U."/>
            <person name="Krupp R.S."/>
            <person name="Rios-Hernandez L."/>
            <person name="Sieber J."/>
            <person name="Struchtemeyer C.G."/>
            <person name="Bhattacharyya A."/>
            <person name="Campbell J.W."/>
            <person name="Gunsalus R.P."/>
        </authorList>
    </citation>
    <scope>NUCLEOTIDE SEQUENCE [LARGE SCALE GENOMIC DNA]</scope>
    <source>
        <strain evidence="1 2">SB</strain>
    </source>
</reference>
<dbReference type="AlphaFoldDB" id="Q2LXR4"/>
<proteinExistence type="predicted"/>
<gene>
    <name evidence="1" type="ORF">SYN_01687</name>
</gene>
<keyword evidence="2" id="KW-1185">Reference proteome</keyword>
<dbReference type="eggNOG" id="ENOG5032N9S">
    <property type="taxonomic scope" value="Bacteria"/>
</dbReference>
<dbReference type="InParanoid" id="Q2LXR4"/>
<dbReference type="EMBL" id="CP000252">
    <property type="protein sequence ID" value="ABC78874.1"/>
    <property type="molecule type" value="Genomic_DNA"/>
</dbReference>
<sequence>MKRYFGLISCLFLLWGCGLKSIPEWRTASFNHLEQYKKYFLTGREQLAAIHFQKAVNELKGSGNLSLLMTVYLTRSALHVAILEAPQGEEYLEIAKVWPSDDHQDYYFLLEGRFAEIQKSSLPTSYQDLVTTIEEGNAKRITETIRNIQDDLSRLIAIGVVVRHGVVNEAILTQAVDLASVNGWRKPLLIYLNRLKSFYETTGKRDQAEIIRLKIELLKS</sequence>
<evidence type="ECO:0000313" key="2">
    <source>
        <dbReference type="Proteomes" id="UP000001933"/>
    </source>
</evidence>
<accession>Q2LXR4</accession>
<evidence type="ECO:0000313" key="1">
    <source>
        <dbReference type="EMBL" id="ABC78874.1"/>
    </source>
</evidence>
<organism evidence="1 2">
    <name type="scientific">Syntrophus aciditrophicus (strain SB)</name>
    <dbReference type="NCBI Taxonomy" id="56780"/>
    <lineage>
        <taxon>Bacteria</taxon>
        <taxon>Pseudomonadati</taxon>
        <taxon>Thermodesulfobacteriota</taxon>
        <taxon>Syntrophia</taxon>
        <taxon>Syntrophales</taxon>
        <taxon>Syntrophaceae</taxon>
        <taxon>Syntrophus</taxon>
    </lineage>
</organism>
<dbReference type="STRING" id="56780.SYN_01687"/>